<accession>A0ABQ4UY13</accession>
<dbReference type="RefSeq" id="WP_238308353.1">
    <property type="nucleotide sequence ID" value="NZ_BPRE01000013.1"/>
</dbReference>
<keyword evidence="2" id="KW-1185">Reference proteome</keyword>
<evidence type="ECO:0000313" key="2">
    <source>
        <dbReference type="Proteomes" id="UP001055093"/>
    </source>
</evidence>
<reference evidence="1" key="1">
    <citation type="journal article" date="2021" name="Front. Microbiol.">
        <title>Comprehensive Comparative Genomics and Phenotyping of Methylobacterium Species.</title>
        <authorList>
            <person name="Alessa O."/>
            <person name="Ogura Y."/>
            <person name="Fujitani Y."/>
            <person name="Takami H."/>
            <person name="Hayashi T."/>
            <person name="Sahin N."/>
            <person name="Tani A."/>
        </authorList>
    </citation>
    <scope>NUCLEOTIDE SEQUENCE</scope>
    <source>
        <strain evidence="1">DSM 14458</strain>
    </source>
</reference>
<reference evidence="1" key="2">
    <citation type="submission" date="2021-08" db="EMBL/GenBank/DDBJ databases">
        <authorList>
            <person name="Tani A."/>
            <person name="Ola A."/>
            <person name="Ogura Y."/>
            <person name="Katsura K."/>
            <person name="Hayashi T."/>
        </authorList>
    </citation>
    <scope>NUCLEOTIDE SEQUENCE</scope>
    <source>
        <strain evidence="1">DSM 14458</strain>
    </source>
</reference>
<name>A0ABQ4UY13_9HYPH</name>
<gene>
    <name evidence="1" type="ORF">BGCPKDLD_3839</name>
</gene>
<dbReference type="EMBL" id="BPRE01000013">
    <property type="protein sequence ID" value="GJE77236.1"/>
    <property type="molecule type" value="Genomic_DNA"/>
</dbReference>
<evidence type="ECO:0000313" key="1">
    <source>
        <dbReference type="EMBL" id="GJE77236.1"/>
    </source>
</evidence>
<dbReference type="Proteomes" id="UP001055093">
    <property type="component" value="Unassembled WGS sequence"/>
</dbReference>
<sequence length="85" mass="9301">MIPAADQWGPFALDLRPGERMARLRCLRAVVHLTCGPRGDDLSDKLRRAEVSTVGPVVVLAALNALDPLDRRRVLASYAAINRPV</sequence>
<protein>
    <submittedName>
        <fullName evidence="1">Uncharacterized protein</fullName>
    </submittedName>
</protein>
<comment type="caution">
    <text evidence="1">The sequence shown here is derived from an EMBL/GenBank/DDBJ whole genome shotgun (WGS) entry which is preliminary data.</text>
</comment>
<proteinExistence type="predicted"/>
<organism evidence="1 2">
    <name type="scientific">Methylorubrum suomiense</name>
    <dbReference type="NCBI Taxonomy" id="144191"/>
    <lineage>
        <taxon>Bacteria</taxon>
        <taxon>Pseudomonadati</taxon>
        <taxon>Pseudomonadota</taxon>
        <taxon>Alphaproteobacteria</taxon>
        <taxon>Hyphomicrobiales</taxon>
        <taxon>Methylobacteriaceae</taxon>
        <taxon>Methylorubrum</taxon>
    </lineage>
</organism>